<sequence length="287" mass="30662">MKTYNQMGLIGCGLMGGSLALALKQARVVKSVVGYSKSPSTTARAKAKGVIDLEAKSAMQACAGSDLIVVAVPVSATGATFKSIRQFVQSNVLTLDVGSTKQDVVKNAEKFLGWNAQYFVPAHPITGKEVSGVDHAEAGLYRGSNVVLTPTPATDLDKVQDAQALWAAVGARVHVMSPSEHDAIMAGVSHLPHLVAFAFMNGLLSQSDYSAMVKLAGPGFRDFTRIAAGDPVLWRDVLLANRTEVMGQLRQLVLSMQAFQKALHDQDGDALEQLIKKASKARNEWRS</sequence>
<dbReference type="GO" id="GO:0006571">
    <property type="term" value="P:tyrosine biosynthetic process"/>
    <property type="evidence" value="ECO:0007669"/>
    <property type="project" value="InterPro"/>
</dbReference>
<keyword evidence="4" id="KW-1185">Reference proteome</keyword>
<dbReference type="Gene3D" id="1.10.3660.10">
    <property type="entry name" value="6-phosphogluconate dehydrogenase C-terminal like domain"/>
    <property type="match status" value="1"/>
</dbReference>
<organism evidence="3 4">
    <name type="scientific">Lampropedia aestuarii</name>
    <dbReference type="NCBI Taxonomy" id="2562762"/>
    <lineage>
        <taxon>Bacteria</taxon>
        <taxon>Pseudomonadati</taxon>
        <taxon>Pseudomonadota</taxon>
        <taxon>Betaproteobacteria</taxon>
        <taxon>Burkholderiales</taxon>
        <taxon>Comamonadaceae</taxon>
        <taxon>Lampropedia</taxon>
    </lineage>
</organism>
<dbReference type="PANTHER" id="PTHR21363:SF0">
    <property type="entry name" value="PREPHENATE DEHYDROGENASE [NADP(+)]"/>
    <property type="match status" value="1"/>
</dbReference>
<dbReference type="GO" id="GO:0004665">
    <property type="term" value="F:prephenate dehydrogenase (NADP+) activity"/>
    <property type="evidence" value="ECO:0007669"/>
    <property type="project" value="InterPro"/>
</dbReference>
<keyword evidence="1" id="KW-0560">Oxidoreductase</keyword>
<dbReference type="OrthoDB" id="9809920at2"/>
<dbReference type="Proteomes" id="UP000306236">
    <property type="component" value="Unassembled WGS sequence"/>
</dbReference>
<dbReference type="InterPro" id="IPR046826">
    <property type="entry name" value="PDH_N"/>
</dbReference>
<dbReference type="Pfam" id="PF02153">
    <property type="entry name" value="PDH_N"/>
    <property type="match status" value="1"/>
</dbReference>
<protein>
    <submittedName>
        <fullName evidence="3">Prephenate dehydrogenase/arogenate dehydrogenase family protein</fullName>
    </submittedName>
</protein>
<dbReference type="InterPro" id="IPR008927">
    <property type="entry name" value="6-PGluconate_DH-like_C_sf"/>
</dbReference>
<dbReference type="SUPFAM" id="SSF48179">
    <property type="entry name" value="6-phosphogluconate dehydrogenase C-terminal domain-like"/>
    <property type="match status" value="1"/>
</dbReference>
<reference evidence="3 4" key="1">
    <citation type="submission" date="2019-04" db="EMBL/GenBank/DDBJ databases">
        <title>Lampropedia sp YIM MLB12 draf genome.</title>
        <authorList>
            <person name="Wang Y.-X."/>
        </authorList>
    </citation>
    <scope>NUCLEOTIDE SEQUENCE [LARGE SCALE GENOMIC DNA]</scope>
    <source>
        <strain evidence="3 4">YIM MLB12</strain>
    </source>
</reference>
<dbReference type="GO" id="GO:0070403">
    <property type="term" value="F:NAD+ binding"/>
    <property type="evidence" value="ECO:0007669"/>
    <property type="project" value="InterPro"/>
</dbReference>
<evidence type="ECO:0000259" key="2">
    <source>
        <dbReference type="PROSITE" id="PS51176"/>
    </source>
</evidence>
<dbReference type="PROSITE" id="PS51176">
    <property type="entry name" value="PDH_ADH"/>
    <property type="match status" value="1"/>
</dbReference>
<name>A0A4V3YWI1_9BURK</name>
<dbReference type="PANTHER" id="PTHR21363">
    <property type="entry name" value="PREPHENATE DEHYDROGENASE"/>
    <property type="match status" value="1"/>
</dbReference>
<dbReference type="InterPro" id="IPR036291">
    <property type="entry name" value="NAD(P)-bd_dom_sf"/>
</dbReference>
<accession>A0A4V3YWI1</accession>
<dbReference type="SUPFAM" id="SSF51735">
    <property type="entry name" value="NAD(P)-binding Rossmann-fold domains"/>
    <property type="match status" value="1"/>
</dbReference>
<gene>
    <name evidence="3" type="ORF">E8K88_15155</name>
</gene>
<dbReference type="FunFam" id="3.40.50.720:FF:000208">
    <property type="entry name" value="Prephenate dehydrogenase"/>
    <property type="match status" value="1"/>
</dbReference>
<dbReference type="GO" id="GO:0008977">
    <property type="term" value="F:prephenate dehydrogenase (NAD+) activity"/>
    <property type="evidence" value="ECO:0007669"/>
    <property type="project" value="InterPro"/>
</dbReference>
<evidence type="ECO:0000313" key="3">
    <source>
        <dbReference type="EMBL" id="THJ31392.1"/>
    </source>
</evidence>
<dbReference type="AlphaFoldDB" id="A0A4V3YWI1"/>
<dbReference type="Pfam" id="PF20463">
    <property type="entry name" value="PDH_C"/>
    <property type="match status" value="1"/>
</dbReference>
<dbReference type="EMBL" id="SSWX01000024">
    <property type="protein sequence ID" value="THJ31392.1"/>
    <property type="molecule type" value="Genomic_DNA"/>
</dbReference>
<dbReference type="InterPro" id="IPR046825">
    <property type="entry name" value="PDH_C"/>
</dbReference>
<evidence type="ECO:0000256" key="1">
    <source>
        <dbReference type="ARBA" id="ARBA00023002"/>
    </source>
</evidence>
<comment type="caution">
    <text evidence="3">The sequence shown here is derived from an EMBL/GenBank/DDBJ whole genome shotgun (WGS) entry which is preliminary data.</text>
</comment>
<evidence type="ECO:0000313" key="4">
    <source>
        <dbReference type="Proteomes" id="UP000306236"/>
    </source>
</evidence>
<dbReference type="InterPro" id="IPR003099">
    <property type="entry name" value="Prephen_DH"/>
</dbReference>
<dbReference type="Gene3D" id="3.40.50.720">
    <property type="entry name" value="NAD(P)-binding Rossmann-like Domain"/>
    <property type="match status" value="1"/>
</dbReference>
<feature type="domain" description="Prephenate/arogenate dehydrogenase" evidence="2">
    <location>
        <begin position="5"/>
        <end position="287"/>
    </location>
</feature>
<dbReference type="InterPro" id="IPR050812">
    <property type="entry name" value="Preph/Arog_dehydrog"/>
</dbReference>
<dbReference type="RefSeq" id="WP_136407554.1">
    <property type="nucleotide sequence ID" value="NZ_SSWX01000024.1"/>
</dbReference>
<proteinExistence type="predicted"/>